<keyword evidence="5" id="KW-0963">Cytoplasm</keyword>
<comment type="subcellular location">
    <subcellularLocation>
        <location evidence="2">Cytoplasm</location>
    </subcellularLocation>
    <subcellularLocation>
        <location evidence="1">Nucleus</location>
    </subcellularLocation>
</comment>
<reference evidence="9" key="1">
    <citation type="submission" date="2022-11" db="UniProtKB">
        <authorList>
            <consortium name="WormBaseParasite"/>
        </authorList>
    </citation>
    <scope>IDENTIFICATION</scope>
</reference>
<keyword evidence="6" id="KW-0653">Protein transport</keyword>
<dbReference type="InterPro" id="IPR011989">
    <property type="entry name" value="ARM-like"/>
</dbReference>
<dbReference type="AlphaFoldDB" id="A0A915KBN2"/>
<keyword evidence="8" id="KW-1185">Reference proteome</keyword>
<keyword evidence="7" id="KW-0539">Nucleus</keyword>
<keyword evidence="4" id="KW-0813">Transport</keyword>
<comment type="similarity">
    <text evidence="3">Belongs to the exportin family.</text>
</comment>
<sequence length="147" mass="16529">MLKAALGGGYVNFGVLHLYGDHCLDNALNIFIKMVLSIPQSDILAYTKLSHNYYFLLESLMQDHMVYISHLEPQIIVYLLQTILDGLSALDTTICTCCCSTLDSFVTHVYRRGTRAGAPAKQHAGYRAEGNNIVRIMELNYDILRQV</sequence>
<organism evidence="8 9">
    <name type="scientific">Romanomermis culicivorax</name>
    <name type="common">Nematode worm</name>
    <dbReference type="NCBI Taxonomy" id="13658"/>
    <lineage>
        <taxon>Eukaryota</taxon>
        <taxon>Metazoa</taxon>
        <taxon>Ecdysozoa</taxon>
        <taxon>Nematoda</taxon>
        <taxon>Enoplea</taxon>
        <taxon>Dorylaimia</taxon>
        <taxon>Mermithida</taxon>
        <taxon>Mermithoidea</taxon>
        <taxon>Mermithidae</taxon>
        <taxon>Romanomermis</taxon>
    </lineage>
</organism>
<dbReference type="WBParaSite" id="nRc.2.0.1.t35324-RA">
    <property type="protein sequence ID" value="nRc.2.0.1.t35324-RA"/>
    <property type="gene ID" value="nRc.2.0.1.g35324"/>
</dbReference>
<dbReference type="Proteomes" id="UP000887565">
    <property type="component" value="Unplaced"/>
</dbReference>
<dbReference type="GO" id="GO:0005643">
    <property type="term" value="C:nuclear pore"/>
    <property type="evidence" value="ECO:0007669"/>
    <property type="project" value="TreeGrafter"/>
</dbReference>
<dbReference type="PANTHER" id="PTHR12596">
    <property type="entry name" value="EXPORTIN 4,7-RELATED"/>
    <property type="match status" value="1"/>
</dbReference>
<proteinExistence type="inferred from homology"/>
<evidence type="ECO:0000256" key="7">
    <source>
        <dbReference type="ARBA" id="ARBA00023242"/>
    </source>
</evidence>
<dbReference type="InterPro" id="IPR044189">
    <property type="entry name" value="XPO4/7-like"/>
</dbReference>
<dbReference type="PANTHER" id="PTHR12596:SF2">
    <property type="entry name" value="EXPORTIN-7 ISOFORM X1"/>
    <property type="match status" value="1"/>
</dbReference>
<evidence type="ECO:0000256" key="1">
    <source>
        <dbReference type="ARBA" id="ARBA00004123"/>
    </source>
</evidence>
<evidence type="ECO:0000256" key="6">
    <source>
        <dbReference type="ARBA" id="ARBA00022927"/>
    </source>
</evidence>
<dbReference type="GO" id="GO:0006611">
    <property type="term" value="P:protein export from nucleus"/>
    <property type="evidence" value="ECO:0007669"/>
    <property type="project" value="TreeGrafter"/>
</dbReference>
<dbReference type="GO" id="GO:0005737">
    <property type="term" value="C:cytoplasm"/>
    <property type="evidence" value="ECO:0007669"/>
    <property type="project" value="UniProtKB-SubCell"/>
</dbReference>
<evidence type="ECO:0000256" key="4">
    <source>
        <dbReference type="ARBA" id="ARBA00022448"/>
    </source>
</evidence>
<dbReference type="GO" id="GO:0005049">
    <property type="term" value="F:nuclear export signal receptor activity"/>
    <property type="evidence" value="ECO:0007669"/>
    <property type="project" value="InterPro"/>
</dbReference>
<evidence type="ECO:0000313" key="8">
    <source>
        <dbReference type="Proteomes" id="UP000887565"/>
    </source>
</evidence>
<accession>A0A915KBN2</accession>
<evidence type="ECO:0000256" key="2">
    <source>
        <dbReference type="ARBA" id="ARBA00004496"/>
    </source>
</evidence>
<protein>
    <submittedName>
        <fullName evidence="9">Uncharacterized protein</fullName>
    </submittedName>
</protein>
<name>A0A915KBN2_ROMCU</name>
<evidence type="ECO:0000256" key="3">
    <source>
        <dbReference type="ARBA" id="ARBA00009466"/>
    </source>
</evidence>
<dbReference type="Gene3D" id="1.25.10.10">
    <property type="entry name" value="Leucine-rich Repeat Variant"/>
    <property type="match status" value="1"/>
</dbReference>
<evidence type="ECO:0000256" key="5">
    <source>
        <dbReference type="ARBA" id="ARBA00022490"/>
    </source>
</evidence>
<evidence type="ECO:0000313" key="9">
    <source>
        <dbReference type="WBParaSite" id="nRc.2.0.1.t35324-RA"/>
    </source>
</evidence>